<feature type="region of interest" description="Disordered" evidence="1">
    <location>
        <begin position="235"/>
        <end position="303"/>
    </location>
</feature>
<gene>
    <name evidence="3" type="primary">LOC111084931</name>
</gene>
<dbReference type="GeneID" id="111084931"/>
<dbReference type="Proteomes" id="UP000694941">
    <property type="component" value="Unplaced"/>
</dbReference>
<keyword evidence="2" id="KW-1185">Reference proteome</keyword>
<proteinExistence type="predicted"/>
<accession>A0ABM1S0W8</accession>
<organism evidence="2 3">
    <name type="scientific">Limulus polyphemus</name>
    <name type="common">Atlantic horseshoe crab</name>
    <dbReference type="NCBI Taxonomy" id="6850"/>
    <lineage>
        <taxon>Eukaryota</taxon>
        <taxon>Metazoa</taxon>
        <taxon>Ecdysozoa</taxon>
        <taxon>Arthropoda</taxon>
        <taxon>Chelicerata</taxon>
        <taxon>Merostomata</taxon>
        <taxon>Xiphosura</taxon>
        <taxon>Limulidae</taxon>
        <taxon>Limulus</taxon>
    </lineage>
</organism>
<evidence type="ECO:0000256" key="1">
    <source>
        <dbReference type="SAM" id="MobiDB-lite"/>
    </source>
</evidence>
<feature type="compositionally biased region" description="Basic and acidic residues" evidence="1">
    <location>
        <begin position="502"/>
        <end position="518"/>
    </location>
</feature>
<feature type="compositionally biased region" description="Basic and acidic residues" evidence="1">
    <location>
        <begin position="290"/>
        <end position="303"/>
    </location>
</feature>
<evidence type="ECO:0000313" key="2">
    <source>
        <dbReference type="Proteomes" id="UP000694941"/>
    </source>
</evidence>
<sequence>MRVKWNRNLDGFSGSDTRHGYKSLPTSRGRFPVSDHGPSDKRENQYTSSSTSHWKSYRQRFGIFSILRCRECCTDPAAEEGFKQSHDVKYNSPQNYTRLQYHTSLLSGGDPVRCNEKSHVSIAGKIDQHVKRLKHNSKVTNKSQQTASQTVKVVKFERSLVSHDLQGHSSVTFQSPKIFSCHKLADDILPFCTIGTNTVAIESDTPNNYLIHSSQPSYTTLEDNISRGGQPLTTFSSTPVSCNDSRKKKLQNPESTIKEDSASLECSSSLTKEERKLNTPRMSASSRRYQYRDGNTRELSRSCDDNSFDDRLSTITPLVFHVGNSKSVRQNNLTPPPGYKVMRVKPNMSTTLTVPIENLTQASFSTQEITHMPKSMTSFCSISSADSSYVSQLKQDKYDSTFSISSKIPVLTNKSTNAPFSRESGARKDIYQDVVESPSPDIRVSDSRLRFQILPVDLANREKLCDEKFKCETSRRRHKHVKDEDSEVDRNSFRTKANHGRSNLESKDLLCDGKPEKSMDEDTVNIDVLDSCSNISVDGSCSHESPCRHQQTTNIIVTKAEIINSYEPSVMKAASTRTDLHIDYHHSPDVTILETGKACFGPLKSL</sequence>
<feature type="region of interest" description="Disordered" evidence="1">
    <location>
        <begin position="482"/>
        <end position="518"/>
    </location>
</feature>
<feature type="region of interest" description="Disordered" evidence="1">
    <location>
        <begin position="16"/>
        <end position="51"/>
    </location>
</feature>
<reference evidence="3" key="1">
    <citation type="submission" date="2025-08" db="UniProtKB">
        <authorList>
            <consortium name="RefSeq"/>
        </authorList>
    </citation>
    <scope>IDENTIFICATION</scope>
    <source>
        <tissue evidence="3">Muscle</tissue>
    </source>
</reference>
<name>A0ABM1S0W8_LIMPO</name>
<protein>
    <submittedName>
        <fullName evidence="3">Uncharacterized protein LOC111084931</fullName>
    </submittedName>
</protein>
<evidence type="ECO:0000313" key="3">
    <source>
        <dbReference type="RefSeq" id="XP_022237273.1"/>
    </source>
</evidence>
<dbReference type="RefSeq" id="XP_022237273.1">
    <property type="nucleotide sequence ID" value="XM_022381565.1"/>
</dbReference>